<dbReference type="Proteomes" id="UP000807353">
    <property type="component" value="Unassembled WGS sequence"/>
</dbReference>
<evidence type="ECO:0000313" key="2">
    <source>
        <dbReference type="Proteomes" id="UP000807353"/>
    </source>
</evidence>
<proteinExistence type="predicted"/>
<dbReference type="EMBL" id="MU150319">
    <property type="protein sequence ID" value="KAF9459284.1"/>
    <property type="molecule type" value="Genomic_DNA"/>
</dbReference>
<dbReference type="AlphaFoldDB" id="A0A9P5XZ07"/>
<name>A0A9P5XZ07_9AGAR</name>
<comment type="caution">
    <text evidence="1">The sequence shown here is derived from an EMBL/GenBank/DDBJ whole genome shotgun (WGS) entry which is preliminary data.</text>
</comment>
<organism evidence="1 2">
    <name type="scientific">Collybia nuda</name>
    <dbReference type="NCBI Taxonomy" id="64659"/>
    <lineage>
        <taxon>Eukaryota</taxon>
        <taxon>Fungi</taxon>
        <taxon>Dikarya</taxon>
        <taxon>Basidiomycota</taxon>
        <taxon>Agaricomycotina</taxon>
        <taxon>Agaricomycetes</taxon>
        <taxon>Agaricomycetidae</taxon>
        <taxon>Agaricales</taxon>
        <taxon>Tricholomatineae</taxon>
        <taxon>Clitocybaceae</taxon>
        <taxon>Collybia</taxon>
    </lineage>
</organism>
<sequence>MHAPIMQVGIKWVTPLVFLFDSLFEDKNPLIHTPSNTSKAAGLSWSHTIEYTNIVVAFVYKLGI</sequence>
<reference evidence="1" key="1">
    <citation type="submission" date="2020-11" db="EMBL/GenBank/DDBJ databases">
        <authorList>
            <consortium name="DOE Joint Genome Institute"/>
            <person name="Ahrendt S."/>
            <person name="Riley R."/>
            <person name="Andreopoulos W."/>
            <person name="Labutti K."/>
            <person name="Pangilinan J."/>
            <person name="Ruiz-Duenas F.J."/>
            <person name="Barrasa J.M."/>
            <person name="Sanchez-Garcia M."/>
            <person name="Camarero S."/>
            <person name="Miyauchi S."/>
            <person name="Serrano A."/>
            <person name="Linde D."/>
            <person name="Babiker R."/>
            <person name="Drula E."/>
            <person name="Ayuso-Fernandez I."/>
            <person name="Pacheco R."/>
            <person name="Padilla G."/>
            <person name="Ferreira P."/>
            <person name="Barriuso J."/>
            <person name="Kellner H."/>
            <person name="Castanera R."/>
            <person name="Alfaro M."/>
            <person name="Ramirez L."/>
            <person name="Pisabarro A.G."/>
            <person name="Kuo A."/>
            <person name="Tritt A."/>
            <person name="Lipzen A."/>
            <person name="He G."/>
            <person name="Yan M."/>
            <person name="Ng V."/>
            <person name="Cullen D."/>
            <person name="Martin F."/>
            <person name="Rosso M.-N."/>
            <person name="Henrissat B."/>
            <person name="Hibbett D."/>
            <person name="Martinez A.T."/>
            <person name="Grigoriev I.V."/>
        </authorList>
    </citation>
    <scope>NUCLEOTIDE SEQUENCE</scope>
    <source>
        <strain evidence="1">CBS 247.69</strain>
    </source>
</reference>
<keyword evidence="2" id="KW-1185">Reference proteome</keyword>
<evidence type="ECO:0000313" key="1">
    <source>
        <dbReference type="EMBL" id="KAF9459284.1"/>
    </source>
</evidence>
<dbReference type="OrthoDB" id="2214at2759"/>
<gene>
    <name evidence="1" type="ORF">BDZ94DRAFT_1268552</name>
</gene>
<protein>
    <submittedName>
        <fullName evidence="1">Uncharacterized protein</fullName>
    </submittedName>
</protein>
<accession>A0A9P5XZ07</accession>